<organism evidence="1 2">
    <name type="scientific">[Candida] jaroonii</name>
    <dbReference type="NCBI Taxonomy" id="467808"/>
    <lineage>
        <taxon>Eukaryota</taxon>
        <taxon>Fungi</taxon>
        <taxon>Dikarya</taxon>
        <taxon>Ascomycota</taxon>
        <taxon>Saccharomycotina</taxon>
        <taxon>Pichiomycetes</taxon>
        <taxon>Debaryomycetaceae</taxon>
        <taxon>Yamadazyma</taxon>
    </lineage>
</organism>
<gene>
    <name evidence="1" type="ORF">CLIB1444_05S04302</name>
</gene>
<dbReference type="Proteomes" id="UP001152531">
    <property type="component" value="Unassembled WGS sequence"/>
</dbReference>
<evidence type="ECO:0000313" key="2">
    <source>
        <dbReference type="Proteomes" id="UP001152531"/>
    </source>
</evidence>
<name>A0ACA9Y7Y3_9ASCO</name>
<proteinExistence type="predicted"/>
<keyword evidence="2" id="KW-1185">Reference proteome</keyword>
<comment type="caution">
    <text evidence="1">The sequence shown here is derived from an EMBL/GenBank/DDBJ whole genome shotgun (WGS) entry which is preliminary data.</text>
</comment>
<protein>
    <submittedName>
        <fullName evidence="1">COMPASS component Swd2p</fullName>
    </submittedName>
</protein>
<evidence type="ECO:0000313" key="1">
    <source>
        <dbReference type="EMBL" id="CAH6721133.1"/>
    </source>
</evidence>
<reference evidence="1" key="1">
    <citation type="submission" date="2022-06" db="EMBL/GenBank/DDBJ databases">
        <authorList>
            <person name="Legras J.-L."/>
            <person name="Devillers H."/>
            <person name="Grondin C."/>
        </authorList>
    </citation>
    <scope>NUCLEOTIDE SEQUENCE</scope>
    <source>
        <strain evidence="1">CLIB 1444</strain>
    </source>
</reference>
<sequence>MSKESSTVTITEKLTKIKPSKTFNYHKGGSITSLDFDDSGQYLISAGIDKSIQLYDVHKGTHYKDIQSQKYGAHLARFTHKDLDCLYVSTPSSVPGTDGANGKIDESDKDLNAIRYLSLADKKYIRYFRGHSDQVLSLEVDPVHDFFLTSSTDGTVKLWDTKTPSCTGNIDVGQSSYVAYDPHGIVIVVAKIPNVSGDKNEYVEGELEFYDAKSLLKPFMTTKISTKSFKWNKVEFSNTGKLILISTDGNEHYIIDAFSGQLITILTTGSRTNEIRSNYPNYGSSCFTTDGKYVLVGSSNSSLSIFDLTNLKLTNGSEIVKESDNPKKLLPLKTIQSNQGVPRIVSFNPKLFTLATADNSVSLWQPS</sequence>
<dbReference type="EMBL" id="CALSDN010000005">
    <property type="protein sequence ID" value="CAH6721133.1"/>
    <property type="molecule type" value="Genomic_DNA"/>
</dbReference>
<accession>A0ACA9Y7Y3</accession>